<name>A0A2G5T2T8_9PELO</name>
<proteinExistence type="predicted"/>
<evidence type="ECO:0000313" key="1">
    <source>
        <dbReference type="EMBL" id="PIC21695.1"/>
    </source>
</evidence>
<comment type="caution">
    <text evidence="1">The sequence shown here is derived from an EMBL/GenBank/DDBJ whole genome shotgun (WGS) entry which is preliminary data.</text>
</comment>
<dbReference type="EMBL" id="PDUG01000006">
    <property type="protein sequence ID" value="PIC21695.1"/>
    <property type="molecule type" value="Genomic_DNA"/>
</dbReference>
<organism evidence="1 2">
    <name type="scientific">Caenorhabditis nigoni</name>
    <dbReference type="NCBI Taxonomy" id="1611254"/>
    <lineage>
        <taxon>Eukaryota</taxon>
        <taxon>Metazoa</taxon>
        <taxon>Ecdysozoa</taxon>
        <taxon>Nematoda</taxon>
        <taxon>Chromadorea</taxon>
        <taxon>Rhabditida</taxon>
        <taxon>Rhabditina</taxon>
        <taxon>Rhabditomorpha</taxon>
        <taxon>Rhabditoidea</taxon>
        <taxon>Rhabditidae</taxon>
        <taxon>Peloderinae</taxon>
        <taxon>Caenorhabditis</taxon>
    </lineage>
</organism>
<evidence type="ECO:0000313" key="2">
    <source>
        <dbReference type="Proteomes" id="UP000230233"/>
    </source>
</evidence>
<keyword evidence="2" id="KW-1185">Reference proteome</keyword>
<sequence length="73" mass="8574">MARAVERCVHFKSSLDLIALRYRIRLWNEKLGCPHNGPPKMNETGCTVRTNDYERLKKKFGIVLDEQGRIRED</sequence>
<accession>A0A2G5T2T8</accession>
<protein>
    <submittedName>
        <fullName evidence="1">Uncharacterized protein</fullName>
    </submittedName>
</protein>
<gene>
    <name evidence="1" type="primary">Cnig_chr_X.g26440</name>
    <name evidence="1" type="ORF">B9Z55_026440</name>
</gene>
<dbReference type="AlphaFoldDB" id="A0A2G5T2T8"/>
<reference evidence="2" key="1">
    <citation type="submission" date="2017-10" db="EMBL/GenBank/DDBJ databases">
        <title>Rapid genome shrinkage in a self-fertile nematode reveals novel sperm competition proteins.</title>
        <authorList>
            <person name="Yin D."/>
            <person name="Schwarz E.M."/>
            <person name="Thomas C.G."/>
            <person name="Felde R.L."/>
            <person name="Korf I.F."/>
            <person name="Cutter A.D."/>
            <person name="Schartner C.M."/>
            <person name="Ralston E.J."/>
            <person name="Meyer B.J."/>
            <person name="Haag E.S."/>
        </authorList>
    </citation>
    <scope>NUCLEOTIDE SEQUENCE [LARGE SCALE GENOMIC DNA]</scope>
    <source>
        <strain evidence="2">JU1422</strain>
    </source>
</reference>
<dbReference type="Proteomes" id="UP000230233">
    <property type="component" value="Chromosome X"/>
</dbReference>